<dbReference type="SUPFAM" id="SSF50939">
    <property type="entry name" value="Sialidases"/>
    <property type="match status" value="1"/>
</dbReference>
<sequence>MRPLIRLIALLVIPAAGALLAQERYDLRLTVEATSVPVPMHALASAPELARSPGGELAMAWAERGAQDRLVLRVSEFDPALDRWKPPATVAQGVALEGAPSDALSLAYGARGRLALAWTERDGALRAMMAESTDGGCEWSAPVAVASAQMTGTEWPTVTARPGGGWALAWISDDSASKSRVWLRPDTRGGVAGPVGVPASPLRPMAAAFGDGSSLVVFRGLTPAGARDPVGIRFEDNGVRETSEISPDGWVAPAATVPPVRLARSGPLAALAWFTAAGDDPRILTSTTPDGGLRWTAAQRCDLGRVAGPVDVAILSDGTQLVLWVEKPGDDPSLPGGYYLRRYASNGATSMPARLAPLPSRGAPGPVRLAVLREGDGVRTELLAAWVQDGRLYCQRLRLPGAEQLGLLDATCQCGPASVPGYAIRGRILKVDAGASSATIQHSPVPGLFRAGDLAVTLESGLARNLAPGREFLGRIERHGGVWRLSDVRLFD</sequence>
<dbReference type="EMBL" id="MLJW01000162">
    <property type="protein sequence ID" value="OIQ95681.1"/>
    <property type="molecule type" value="Genomic_DNA"/>
</dbReference>
<reference evidence="1" key="1">
    <citation type="submission" date="2016-10" db="EMBL/GenBank/DDBJ databases">
        <title>Sequence of Gallionella enrichment culture.</title>
        <authorList>
            <person name="Poehlein A."/>
            <person name="Muehling M."/>
            <person name="Daniel R."/>
        </authorList>
    </citation>
    <scope>NUCLEOTIDE SEQUENCE</scope>
</reference>
<protein>
    <recommendedName>
        <fullName evidence="2">Exo-alpha-sialidase</fullName>
    </recommendedName>
</protein>
<dbReference type="InterPro" id="IPR036278">
    <property type="entry name" value="Sialidase_sf"/>
</dbReference>
<accession>A0A1J5RIT7</accession>
<dbReference type="CDD" id="cd15482">
    <property type="entry name" value="Sialidase_non-viral"/>
    <property type="match status" value="1"/>
</dbReference>
<organism evidence="1">
    <name type="scientific">mine drainage metagenome</name>
    <dbReference type="NCBI Taxonomy" id="410659"/>
    <lineage>
        <taxon>unclassified sequences</taxon>
        <taxon>metagenomes</taxon>
        <taxon>ecological metagenomes</taxon>
    </lineage>
</organism>
<name>A0A1J5RIT7_9ZZZZ</name>
<gene>
    <name evidence="1" type="ORF">GALL_223570</name>
</gene>
<dbReference type="AlphaFoldDB" id="A0A1J5RIT7"/>
<evidence type="ECO:0000313" key="1">
    <source>
        <dbReference type="EMBL" id="OIQ95681.1"/>
    </source>
</evidence>
<dbReference type="Gene3D" id="2.120.10.10">
    <property type="match status" value="1"/>
</dbReference>
<comment type="caution">
    <text evidence="1">The sequence shown here is derived from an EMBL/GenBank/DDBJ whole genome shotgun (WGS) entry which is preliminary data.</text>
</comment>
<evidence type="ECO:0008006" key="2">
    <source>
        <dbReference type="Google" id="ProtNLM"/>
    </source>
</evidence>
<proteinExistence type="predicted"/>